<comment type="caution">
    <text evidence="1">The sequence shown here is derived from an EMBL/GenBank/DDBJ whole genome shotgun (WGS) entry which is preliminary data.</text>
</comment>
<gene>
    <name evidence="1" type="ORF">HPB47_014466</name>
</gene>
<protein>
    <submittedName>
        <fullName evidence="1">Uncharacterized protein</fullName>
    </submittedName>
</protein>
<sequence length="61" mass="7007">MYAYAIHSGYQPPEVLTPFNGCPPSAGHAKRMCKLIRSETWTQVERYRDCLRVLCFARATD</sequence>
<dbReference type="Proteomes" id="UP000805193">
    <property type="component" value="Unassembled WGS sequence"/>
</dbReference>
<dbReference type="EMBL" id="JABSTQ010002824">
    <property type="protein sequence ID" value="KAG0443845.1"/>
    <property type="molecule type" value="Genomic_DNA"/>
</dbReference>
<name>A0AC60QZJ2_IXOPE</name>
<proteinExistence type="predicted"/>
<reference evidence="1 2" key="1">
    <citation type="journal article" date="2020" name="Cell">
        <title>Large-Scale Comparative Analyses of Tick Genomes Elucidate Their Genetic Diversity and Vector Capacities.</title>
        <authorList>
            <consortium name="Tick Genome and Microbiome Consortium (TIGMIC)"/>
            <person name="Jia N."/>
            <person name="Wang J."/>
            <person name="Shi W."/>
            <person name="Du L."/>
            <person name="Sun Y."/>
            <person name="Zhan W."/>
            <person name="Jiang J.F."/>
            <person name="Wang Q."/>
            <person name="Zhang B."/>
            <person name="Ji P."/>
            <person name="Bell-Sakyi L."/>
            <person name="Cui X.M."/>
            <person name="Yuan T.T."/>
            <person name="Jiang B.G."/>
            <person name="Yang W.F."/>
            <person name="Lam T.T."/>
            <person name="Chang Q.C."/>
            <person name="Ding S.J."/>
            <person name="Wang X.J."/>
            <person name="Zhu J.G."/>
            <person name="Ruan X.D."/>
            <person name="Zhao L."/>
            <person name="Wei J.T."/>
            <person name="Ye R.Z."/>
            <person name="Que T.C."/>
            <person name="Du C.H."/>
            <person name="Zhou Y.H."/>
            <person name="Cheng J.X."/>
            <person name="Dai P.F."/>
            <person name="Guo W.B."/>
            <person name="Han X.H."/>
            <person name="Huang E.J."/>
            <person name="Li L.F."/>
            <person name="Wei W."/>
            <person name="Gao Y.C."/>
            <person name="Liu J.Z."/>
            <person name="Shao H.Z."/>
            <person name="Wang X."/>
            <person name="Wang C.C."/>
            <person name="Yang T.C."/>
            <person name="Huo Q.B."/>
            <person name="Li W."/>
            <person name="Chen H.Y."/>
            <person name="Chen S.E."/>
            <person name="Zhou L.G."/>
            <person name="Ni X.B."/>
            <person name="Tian J.H."/>
            <person name="Sheng Y."/>
            <person name="Liu T."/>
            <person name="Pan Y.S."/>
            <person name="Xia L.Y."/>
            <person name="Li J."/>
            <person name="Zhao F."/>
            <person name="Cao W.C."/>
        </authorList>
    </citation>
    <scope>NUCLEOTIDE SEQUENCE [LARGE SCALE GENOMIC DNA]</scope>
    <source>
        <strain evidence="1">Iper-2018</strain>
    </source>
</reference>
<evidence type="ECO:0000313" key="2">
    <source>
        <dbReference type="Proteomes" id="UP000805193"/>
    </source>
</evidence>
<evidence type="ECO:0000313" key="1">
    <source>
        <dbReference type="EMBL" id="KAG0443845.1"/>
    </source>
</evidence>
<organism evidence="1 2">
    <name type="scientific">Ixodes persulcatus</name>
    <name type="common">Taiga tick</name>
    <dbReference type="NCBI Taxonomy" id="34615"/>
    <lineage>
        <taxon>Eukaryota</taxon>
        <taxon>Metazoa</taxon>
        <taxon>Ecdysozoa</taxon>
        <taxon>Arthropoda</taxon>
        <taxon>Chelicerata</taxon>
        <taxon>Arachnida</taxon>
        <taxon>Acari</taxon>
        <taxon>Parasitiformes</taxon>
        <taxon>Ixodida</taxon>
        <taxon>Ixodoidea</taxon>
        <taxon>Ixodidae</taxon>
        <taxon>Ixodinae</taxon>
        <taxon>Ixodes</taxon>
    </lineage>
</organism>
<keyword evidence="2" id="KW-1185">Reference proteome</keyword>
<accession>A0AC60QZJ2</accession>